<dbReference type="GO" id="GO:0006915">
    <property type="term" value="P:apoptotic process"/>
    <property type="evidence" value="ECO:0007669"/>
    <property type="project" value="UniProtKB-KW"/>
</dbReference>
<proteinExistence type="predicted"/>
<evidence type="ECO:0000313" key="5">
    <source>
        <dbReference type="Proteomes" id="UP001175227"/>
    </source>
</evidence>
<sequence length="253" mass="27534">MFLNWLKLAAKAMLDVLSYSFNIKKSFTAINCRPAGGLKASSSPFPERSFTIRRPAPLFALIIGIDKYYSSGIRDLSGAVADADTVDAFLQEALRVPEGQTKNLRNEEATRLVIETAIKDLGNNPAIKKDDRILIFYAGHGAEANAPSGWVSTNRKIHMLVPHDFIPGGSSDSKQGQGVLDVKFSRLLADLAEQKSDNITVILDCCHSGSGTRADDDDPTFAVRGIDLPETYTVSQNLLRDIEPDARATACGY</sequence>
<feature type="domain" description="Peptidase C14 caspase" evidence="3">
    <location>
        <begin position="59"/>
        <end position="215"/>
    </location>
</feature>
<evidence type="ECO:0000313" key="4">
    <source>
        <dbReference type="EMBL" id="KAK0486543.1"/>
    </source>
</evidence>
<dbReference type="InterPro" id="IPR029030">
    <property type="entry name" value="Caspase-like_dom_sf"/>
</dbReference>
<keyword evidence="5" id="KW-1185">Reference proteome</keyword>
<dbReference type="SUPFAM" id="SSF52129">
    <property type="entry name" value="Caspase-like"/>
    <property type="match status" value="1"/>
</dbReference>
<keyword evidence="2" id="KW-0645">Protease</keyword>
<evidence type="ECO:0000256" key="2">
    <source>
        <dbReference type="ARBA" id="ARBA00022807"/>
    </source>
</evidence>
<dbReference type="GO" id="GO:0004197">
    <property type="term" value="F:cysteine-type endopeptidase activity"/>
    <property type="evidence" value="ECO:0007669"/>
    <property type="project" value="InterPro"/>
</dbReference>
<evidence type="ECO:0000259" key="3">
    <source>
        <dbReference type="Pfam" id="PF00656"/>
    </source>
</evidence>
<name>A0AA39PLJ0_9AGAR</name>
<reference evidence="4" key="1">
    <citation type="submission" date="2023-06" db="EMBL/GenBank/DDBJ databases">
        <authorList>
            <consortium name="Lawrence Berkeley National Laboratory"/>
            <person name="Ahrendt S."/>
            <person name="Sahu N."/>
            <person name="Indic B."/>
            <person name="Wong-Bajracharya J."/>
            <person name="Merenyi Z."/>
            <person name="Ke H.-M."/>
            <person name="Monk M."/>
            <person name="Kocsube S."/>
            <person name="Drula E."/>
            <person name="Lipzen A."/>
            <person name="Balint B."/>
            <person name="Henrissat B."/>
            <person name="Andreopoulos B."/>
            <person name="Martin F.M."/>
            <person name="Harder C.B."/>
            <person name="Rigling D."/>
            <person name="Ford K.L."/>
            <person name="Foster G.D."/>
            <person name="Pangilinan J."/>
            <person name="Papanicolaou A."/>
            <person name="Barry K."/>
            <person name="LaButti K."/>
            <person name="Viragh M."/>
            <person name="Koriabine M."/>
            <person name="Yan M."/>
            <person name="Riley R."/>
            <person name="Champramary S."/>
            <person name="Plett K.L."/>
            <person name="Tsai I.J."/>
            <person name="Slot J."/>
            <person name="Sipos G."/>
            <person name="Plett J."/>
            <person name="Nagy L.G."/>
            <person name="Grigoriev I.V."/>
        </authorList>
    </citation>
    <scope>NUCLEOTIDE SEQUENCE</scope>
    <source>
        <strain evidence="4">ICMP 16352</strain>
    </source>
</reference>
<accession>A0AA39PLJ0</accession>
<dbReference type="AlphaFoldDB" id="A0AA39PLJ0"/>
<keyword evidence="2" id="KW-0788">Thiol protease</keyword>
<keyword evidence="1" id="KW-0053">Apoptosis</keyword>
<dbReference type="Proteomes" id="UP001175227">
    <property type="component" value="Unassembled WGS sequence"/>
</dbReference>
<dbReference type="Gene3D" id="3.40.50.1460">
    <property type="match status" value="1"/>
</dbReference>
<dbReference type="EMBL" id="JAUEPR010000004">
    <property type="protein sequence ID" value="KAK0486543.1"/>
    <property type="molecule type" value="Genomic_DNA"/>
</dbReference>
<dbReference type="InterPro" id="IPR011600">
    <property type="entry name" value="Pept_C14_caspase"/>
</dbReference>
<gene>
    <name evidence="4" type="ORF">IW261DRAFT_1559975</name>
</gene>
<comment type="caution">
    <text evidence="4">The sequence shown here is derived from an EMBL/GenBank/DDBJ whole genome shotgun (WGS) entry which is preliminary data.</text>
</comment>
<dbReference type="GO" id="GO:0006508">
    <property type="term" value="P:proteolysis"/>
    <property type="evidence" value="ECO:0007669"/>
    <property type="project" value="InterPro"/>
</dbReference>
<protein>
    <recommendedName>
        <fullName evidence="3">Peptidase C14 caspase domain-containing protein</fullName>
    </recommendedName>
</protein>
<organism evidence="4 5">
    <name type="scientific">Armillaria novae-zelandiae</name>
    <dbReference type="NCBI Taxonomy" id="153914"/>
    <lineage>
        <taxon>Eukaryota</taxon>
        <taxon>Fungi</taxon>
        <taxon>Dikarya</taxon>
        <taxon>Basidiomycota</taxon>
        <taxon>Agaricomycotina</taxon>
        <taxon>Agaricomycetes</taxon>
        <taxon>Agaricomycetidae</taxon>
        <taxon>Agaricales</taxon>
        <taxon>Marasmiineae</taxon>
        <taxon>Physalacriaceae</taxon>
        <taxon>Armillaria</taxon>
    </lineage>
</organism>
<dbReference type="Pfam" id="PF00656">
    <property type="entry name" value="Peptidase_C14"/>
    <property type="match status" value="1"/>
</dbReference>
<evidence type="ECO:0000256" key="1">
    <source>
        <dbReference type="ARBA" id="ARBA00022703"/>
    </source>
</evidence>
<keyword evidence="2" id="KW-0378">Hydrolase</keyword>